<dbReference type="GeneID" id="19205447"/>
<accession>A0A5M3MN85</accession>
<keyword evidence="1" id="KW-0732">Signal</keyword>
<gene>
    <name evidence="2" type="ORF">CONPUDRAFT_166004</name>
</gene>
<keyword evidence="3" id="KW-1185">Reference proteome</keyword>
<name>A0A5M3MN85_CONPW</name>
<dbReference type="Proteomes" id="UP000053558">
    <property type="component" value="Unassembled WGS sequence"/>
</dbReference>
<protein>
    <submittedName>
        <fullName evidence="2">Uncharacterized protein</fullName>
    </submittedName>
</protein>
<dbReference type="KEGG" id="cput:CONPUDRAFT_166004"/>
<evidence type="ECO:0000313" key="2">
    <source>
        <dbReference type="EMBL" id="EIW80496.1"/>
    </source>
</evidence>
<dbReference type="EMBL" id="JH711579">
    <property type="protein sequence ID" value="EIW80496.1"/>
    <property type="molecule type" value="Genomic_DNA"/>
</dbReference>
<dbReference type="AlphaFoldDB" id="A0A5M3MN85"/>
<reference evidence="3" key="1">
    <citation type="journal article" date="2012" name="Science">
        <title>The Paleozoic origin of enzymatic lignin decomposition reconstructed from 31 fungal genomes.</title>
        <authorList>
            <person name="Floudas D."/>
            <person name="Binder M."/>
            <person name="Riley R."/>
            <person name="Barry K."/>
            <person name="Blanchette R.A."/>
            <person name="Henrissat B."/>
            <person name="Martinez A.T."/>
            <person name="Otillar R."/>
            <person name="Spatafora J.W."/>
            <person name="Yadav J.S."/>
            <person name="Aerts A."/>
            <person name="Benoit I."/>
            <person name="Boyd A."/>
            <person name="Carlson A."/>
            <person name="Copeland A."/>
            <person name="Coutinho P.M."/>
            <person name="de Vries R.P."/>
            <person name="Ferreira P."/>
            <person name="Findley K."/>
            <person name="Foster B."/>
            <person name="Gaskell J."/>
            <person name="Glotzer D."/>
            <person name="Gorecki P."/>
            <person name="Heitman J."/>
            <person name="Hesse C."/>
            <person name="Hori C."/>
            <person name="Igarashi K."/>
            <person name="Jurgens J.A."/>
            <person name="Kallen N."/>
            <person name="Kersten P."/>
            <person name="Kohler A."/>
            <person name="Kuees U."/>
            <person name="Kumar T.K.A."/>
            <person name="Kuo A."/>
            <person name="LaButti K."/>
            <person name="Larrondo L.F."/>
            <person name="Lindquist E."/>
            <person name="Ling A."/>
            <person name="Lombard V."/>
            <person name="Lucas S."/>
            <person name="Lundell T."/>
            <person name="Martin R."/>
            <person name="McLaughlin D.J."/>
            <person name="Morgenstern I."/>
            <person name="Morin E."/>
            <person name="Murat C."/>
            <person name="Nagy L.G."/>
            <person name="Nolan M."/>
            <person name="Ohm R.A."/>
            <person name="Patyshakuliyeva A."/>
            <person name="Rokas A."/>
            <person name="Ruiz-Duenas F.J."/>
            <person name="Sabat G."/>
            <person name="Salamov A."/>
            <person name="Samejima M."/>
            <person name="Schmutz J."/>
            <person name="Slot J.C."/>
            <person name="St John F."/>
            <person name="Stenlid J."/>
            <person name="Sun H."/>
            <person name="Sun S."/>
            <person name="Syed K."/>
            <person name="Tsang A."/>
            <person name="Wiebenga A."/>
            <person name="Young D."/>
            <person name="Pisabarro A."/>
            <person name="Eastwood D.C."/>
            <person name="Martin F."/>
            <person name="Cullen D."/>
            <person name="Grigoriev I.V."/>
            <person name="Hibbett D.S."/>
        </authorList>
    </citation>
    <scope>NUCLEOTIDE SEQUENCE [LARGE SCALE GENOMIC DNA]</scope>
    <source>
        <strain evidence="3">RWD-64-598 SS2</strain>
    </source>
</reference>
<comment type="caution">
    <text evidence="2">The sequence shown here is derived from an EMBL/GenBank/DDBJ whole genome shotgun (WGS) entry which is preliminary data.</text>
</comment>
<organism evidence="2 3">
    <name type="scientific">Coniophora puteana (strain RWD-64-598)</name>
    <name type="common">Brown rot fungus</name>
    <dbReference type="NCBI Taxonomy" id="741705"/>
    <lineage>
        <taxon>Eukaryota</taxon>
        <taxon>Fungi</taxon>
        <taxon>Dikarya</taxon>
        <taxon>Basidiomycota</taxon>
        <taxon>Agaricomycotina</taxon>
        <taxon>Agaricomycetes</taxon>
        <taxon>Agaricomycetidae</taxon>
        <taxon>Boletales</taxon>
        <taxon>Coniophorineae</taxon>
        <taxon>Coniophoraceae</taxon>
        <taxon>Coniophora</taxon>
    </lineage>
</organism>
<feature type="chain" id="PRO_5024343999" evidence="1">
    <location>
        <begin position="18"/>
        <end position="144"/>
    </location>
</feature>
<evidence type="ECO:0000256" key="1">
    <source>
        <dbReference type="SAM" id="SignalP"/>
    </source>
</evidence>
<feature type="signal peptide" evidence="1">
    <location>
        <begin position="1"/>
        <end position="17"/>
    </location>
</feature>
<sequence>MLASAALVLSVALAAVATPVTTTVTISPSTTTSAPSSSPTSDPAEVHFIPYKYEGCRQTQNPKDQTGQATSYNVTTGHCFAPGYIFTSYFQQANHLAATGPCSLSIFPEANCTGTGVGAKLAEEPTCMADMSTAGQSFRLDCGP</sequence>
<proteinExistence type="predicted"/>
<dbReference type="RefSeq" id="XP_007769436.1">
    <property type="nucleotide sequence ID" value="XM_007771246.1"/>
</dbReference>
<evidence type="ECO:0000313" key="3">
    <source>
        <dbReference type="Proteomes" id="UP000053558"/>
    </source>
</evidence>